<comment type="subcellular location">
    <subcellularLocation>
        <location evidence="1">Golgi apparatus membrane</location>
        <topology evidence="1">Single-pass type II membrane protein</topology>
    </subcellularLocation>
</comment>
<name>A0AAP0JX49_9MAGN</name>
<dbReference type="GO" id="GO:0000139">
    <property type="term" value="C:Golgi membrane"/>
    <property type="evidence" value="ECO:0007669"/>
    <property type="project" value="UniProtKB-SubCell"/>
</dbReference>
<sequence length="115" mass="13819">MKLMEENRQFVTRDPARAHLFYLPYSARQLQHALYVPNWHNIKPLSIFLRNYVKMLAAKYPFWNRTRGTYHFLVACHDWDDHVDMGRLNSTYGLHELYGLSASQYMLTFTWVYGL</sequence>
<dbReference type="PANTHER" id="PTHR11062:SF59">
    <property type="entry name" value="EXOSTOSIN FAMILY PROTEIN"/>
    <property type="match status" value="1"/>
</dbReference>
<dbReference type="Pfam" id="PF03016">
    <property type="entry name" value="Exostosin_GT47"/>
    <property type="match status" value="1"/>
</dbReference>
<dbReference type="EMBL" id="JBBNAF010000005">
    <property type="protein sequence ID" value="KAK9141822.1"/>
    <property type="molecule type" value="Genomic_DNA"/>
</dbReference>
<evidence type="ECO:0000256" key="2">
    <source>
        <dbReference type="ARBA" id="ARBA00010271"/>
    </source>
</evidence>
<keyword evidence="5" id="KW-0333">Golgi apparatus</keyword>
<dbReference type="InterPro" id="IPR004263">
    <property type="entry name" value="Exostosin"/>
</dbReference>
<evidence type="ECO:0000313" key="8">
    <source>
        <dbReference type="Proteomes" id="UP001420932"/>
    </source>
</evidence>
<feature type="domain" description="Exostosin GT47" evidence="6">
    <location>
        <begin position="4"/>
        <end position="83"/>
    </location>
</feature>
<proteinExistence type="inferred from homology"/>
<dbReference type="GO" id="GO:0016757">
    <property type="term" value="F:glycosyltransferase activity"/>
    <property type="evidence" value="ECO:0007669"/>
    <property type="project" value="UniProtKB-KW"/>
</dbReference>
<accession>A0AAP0JX49</accession>
<keyword evidence="3" id="KW-0808">Transferase</keyword>
<evidence type="ECO:0000259" key="6">
    <source>
        <dbReference type="Pfam" id="PF03016"/>
    </source>
</evidence>
<gene>
    <name evidence="7" type="ORF">Syun_011222</name>
</gene>
<comment type="caution">
    <text evidence="7">The sequence shown here is derived from an EMBL/GenBank/DDBJ whole genome shotgun (WGS) entry which is preliminary data.</text>
</comment>
<dbReference type="Proteomes" id="UP001420932">
    <property type="component" value="Unassembled WGS sequence"/>
</dbReference>
<evidence type="ECO:0000256" key="4">
    <source>
        <dbReference type="ARBA" id="ARBA00022968"/>
    </source>
</evidence>
<organism evidence="7 8">
    <name type="scientific">Stephania yunnanensis</name>
    <dbReference type="NCBI Taxonomy" id="152371"/>
    <lineage>
        <taxon>Eukaryota</taxon>
        <taxon>Viridiplantae</taxon>
        <taxon>Streptophyta</taxon>
        <taxon>Embryophyta</taxon>
        <taxon>Tracheophyta</taxon>
        <taxon>Spermatophyta</taxon>
        <taxon>Magnoliopsida</taxon>
        <taxon>Ranunculales</taxon>
        <taxon>Menispermaceae</taxon>
        <taxon>Menispermoideae</taxon>
        <taxon>Cissampelideae</taxon>
        <taxon>Stephania</taxon>
    </lineage>
</organism>
<comment type="similarity">
    <text evidence="2">Belongs to the glycosyltransferase 47 family.</text>
</comment>
<keyword evidence="3" id="KW-0328">Glycosyltransferase</keyword>
<keyword evidence="4" id="KW-0735">Signal-anchor</keyword>
<dbReference type="InterPro" id="IPR040911">
    <property type="entry name" value="Exostosin_GT47"/>
</dbReference>
<reference evidence="7 8" key="1">
    <citation type="submission" date="2024-01" db="EMBL/GenBank/DDBJ databases">
        <title>Genome assemblies of Stephania.</title>
        <authorList>
            <person name="Yang L."/>
        </authorList>
    </citation>
    <scope>NUCLEOTIDE SEQUENCE [LARGE SCALE GENOMIC DNA]</scope>
    <source>
        <strain evidence="7">YNDBR</strain>
        <tissue evidence="7">Leaf</tissue>
    </source>
</reference>
<evidence type="ECO:0000313" key="7">
    <source>
        <dbReference type="EMBL" id="KAK9141822.1"/>
    </source>
</evidence>
<keyword evidence="8" id="KW-1185">Reference proteome</keyword>
<keyword evidence="4" id="KW-0812">Transmembrane</keyword>
<dbReference type="AlphaFoldDB" id="A0AAP0JX49"/>
<protein>
    <recommendedName>
        <fullName evidence="6">Exostosin GT47 domain-containing protein</fullName>
    </recommendedName>
</protein>
<evidence type="ECO:0000256" key="5">
    <source>
        <dbReference type="ARBA" id="ARBA00023034"/>
    </source>
</evidence>
<evidence type="ECO:0000256" key="3">
    <source>
        <dbReference type="ARBA" id="ARBA00022676"/>
    </source>
</evidence>
<dbReference type="PANTHER" id="PTHR11062">
    <property type="entry name" value="EXOSTOSIN HEPARAN SULFATE GLYCOSYLTRANSFERASE -RELATED"/>
    <property type="match status" value="1"/>
</dbReference>
<evidence type="ECO:0000256" key="1">
    <source>
        <dbReference type="ARBA" id="ARBA00004323"/>
    </source>
</evidence>